<evidence type="ECO:0000256" key="5">
    <source>
        <dbReference type="ARBA" id="ARBA00022989"/>
    </source>
</evidence>
<dbReference type="PANTHER" id="PTHR45138:SF9">
    <property type="entry name" value="DIGUANYLATE CYCLASE DGCM-RELATED"/>
    <property type="match status" value="1"/>
</dbReference>
<dbReference type="PANTHER" id="PTHR45138">
    <property type="entry name" value="REGULATORY COMPONENTS OF SENSORY TRANSDUCTION SYSTEM"/>
    <property type="match status" value="1"/>
</dbReference>
<evidence type="ECO:0000259" key="10">
    <source>
        <dbReference type="PROSITE" id="PS50110"/>
    </source>
</evidence>
<dbReference type="InterPro" id="IPR036458">
    <property type="entry name" value="Na:dicarbo_symporter_sf"/>
</dbReference>
<feature type="transmembrane region" description="Helical" evidence="9">
    <location>
        <begin position="785"/>
        <end position="807"/>
    </location>
</feature>
<dbReference type="CDD" id="cd17538">
    <property type="entry name" value="REC_D1_PleD-like"/>
    <property type="match status" value="1"/>
</dbReference>
<dbReference type="Gene3D" id="3.30.420.40">
    <property type="match status" value="1"/>
</dbReference>
<keyword evidence="3" id="KW-0813">Transport</keyword>
<feature type="transmembrane region" description="Helical" evidence="9">
    <location>
        <begin position="838"/>
        <end position="859"/>
    </location>
</feature>
<dbReference type="InterPro" id="IPR022496">
    <property type="entry name" value="T6A_TsaB"/>
</dbReference>
<dbReference type="GO" id="GO:0016829">
    <property type="term" value="F:lyase activity"/>
    <property type="evidence" value="ECO:0007669"/>
    <property type="project" value="UniProtKB-KW"/>
</dbReference>
<dbReference type="SUPFAM" id="SSF118215">
    <property type="entry name" value="Proton glutamate symport protein"/>
    <property type="match status" value="1"/>
</dbReference>
<feature type="modified residue" description="4-aspartylphosphate" evidence="8">
    <location>
        <position position="53"/>
    </location>
</feature>
<dbReference type="InterPro" id="IPR000358">
    <property type="entry name" value="RNR_small_fam"/>
</dbReference>
<feature type="domain" description="Response regulatory" evidence="10">
    <location>
        <begin position="4"/>
        <end position="120"/>
    </location>
</feature>
<evidence type="ECO:0000256" key="4">
    <source>
        <dbReference type="ARBA" id="ARBA00022692"/>
    </source>
</evidence>
<dbReference type="GO" id="GO:0016491">
    <property type="term" value="F:oxidoreductase activity"/>
    <property type="evidence" value="ECO:0007669"/>
    <property type="project" value="InterPro"/>
</dbReference>
<dbReference type="GO" id="GO:0015293">
    <property type="term" value="F:symporter activity"/>
    <property type="evidence" value="ECO:0007669"/>
    <property type="project" value="InterPro"/>
</dbReference>
<dbReference type="SUPFAM" id="SSF52172">
    <property type="entry name" value="CheY-like"/>
    <property type="match status" value="2"/>
</dbReference>
<dbReference type="NCBIfam" id="NF007135">
    <property type="entry name" value="PRK09581.1"/>
    <property type="match status" value="1"/>
</dbReference>
<dbReference type="InterPro" id="IPR033909">
    <property type="entry name" value="RNR_small"/>
</dbReference>
<dbReference type="NCBIfam" id="NF007186">
    <property type="entry name" value="PRK09614.1-5"/>
    <property type="match status" value="1"/>
</dbReference>
<dbReference type="Gene3D" id="1.10.620.20">
    <property type="entry name" value="Ribonucleotide Reductase, subunit A"/>
    <property type="match status" value="1"/>
</dbReference>
<evidence type="ECO:0000256" key="6">
    <source>
        <dbReference type="ARBA" id="ARBA00023136"/>
    </source>
</evidence>
<feature type="domain" description="Response regulatory" evidence="10">
    <location>
        <begin position="158"/>
        <end position="274"/>
    </location>
</feature>
<dbReference type="STRING" id="7395.A0A1A9VK92"/>
<dbReference type="Pfam" id="PF00072">
    <property type="entry name" value="Response_reg"/>
    <property type="match status" value="2"/>
</dbReference>
<dbReference type="InterPro" id="IPR001991">
    <property type="entry name" value="Na-dicarboxylate_symporter"/>
</dbReference>
<keyword evidence="8" id="KW-0597">Phosphoprotein</keyword>
<feature type="domain" description="GGDEF" evidence="11">
    <location>
        <begin position="324"/>
        <end position="465"/>
    </location>
</feature>
<dbReference type="AlphaFoldDB" id="A0A1A9VK92"/>
<dbReference type="GO" id="GO:0043709">
    <property type="term" value="P:cell adhesion involved in single-species biofilm formation"/>
    <property type="evidence" value="ECO:0007669"/>
    <property type="project" value="TreeGrafter"/>
</dbReference>
<dbReference type="Pfam" id="PF00375">
    <property type="entry name" value="SDF"/>
    <property type="match status" value="1"/>
</dbReference>
<accession>A0A1A9VK92</accession>
<dbReference type="NCBIfam" id="TIGR00254">
    <property type="entry name" value="GGDEF"/>
    <property type="match status" value="1"/>
</dbReference>
<dbReference type="GO" id="GO:0009263">
    <property type="term" value="P:deoxyribonucleotide biosynthetic process"/>
    <property type="evidence" value="ECO:0007669"/>
    <property type="project" value="InterPro"/>
</dbReference>
<dbReference type="Gene3D" id="3.40.50.2300">
    <property type="match status" value="2"/>
</dbReference>
<feature type="transmembrane region" description="Helical" evidence="9">
    <location>
        <begin position="597"/>
        <end position="619"/>
    </location>
</feature>
<keyword evidence="5 9" id="KW-1133">Transmembrane helix</keyword>
<dbReference type="GO" id="GO:0002949">
    <property type="term" value="P:tRNA threonylcarbamoyladenosine modification"/>
    <property type="evidence" value="ECO:0007669"/>
    <property type="project" value="InterPro"/>
</dbReference>
<dbReference type="FunFam" id="3.40.50.2300:FF:000574">
    <property type="entry name" value="Response regulator PleD"/>
    <property type="match status" value="1"/>
</dbReference>
<dbReference type="VEuPathDB" id="VectorBase:GAUT039688"/>
<dbReference type="Pfam" id="PF00990">
    <property type="entry name" value="GGDEF"/>
    <property type="match status" value="1"/>
</dbReference>
<dbReference type="Pfam" id="PF00814">
    <property type="entry name" value="TsaD"/>
    <property type="match status" value="1"/>
</dbReference>
<dbReference type="InterPro" id="IPR012348">
    <property type="entry name" value="RNR-like"/>
</dbReference>
<dbReference type="SUPFAM" id="SSF53067">
    <property type="entry name" value="Actin-like ATPase domain"/>
    <property type="match status" value="1"/>
</dbReference>
<dbReference type="InterPro" id="IPR043129">
    <property type="entry name" value="ATPase_NBD"/>
</dbReference>
<dbReference type="Pfam" id="PF00268">
    <property type="entry name" value="Ribonuc_red_sm"/>
    <property type="match status" value="1"/>
</dbReference>
<name>A0A1A9VK92_GLOAU</name>
<evidence type="ECO:0000256" key="8">
    <source>
        <dbReference type="PROSITE-ProRule" id="PRU00169"/>
    </source>
</evidence>
<dbReference type="Proteomes" id="UP000078200">
    <property type="component" value="Unassembled WGS sequence"/>
</dbReference>
<evidence type="ECO:0000256" key="3">
    <source>
        <dbReference type="ARBA" id="ARBA00022448"/>
    </source>
</evidence>
<keyword evidence="6 9" id="KW-0472">Membrane</keyword>
<dbReference type="InterPro" id="IPR000160">
    <property type="entry name" value="GGDEF_dom"/>
</dbReference>
<keyword evidence="13" id="KW-1185">Reference proteome</keyword>
<dbReference type="SMART" id="SM00267">
    <property type="entry name" value="GGDEF"/>
    <property type="match status" value="1"/>
</dbReference>
<reference evidence="12" key="1">
    <citation type="submission" date="2020-05" db="UniProtKB">
        <authorList>
            <consortium name="EnsemblMetazoa"/>
        </authorList>
    </citation>
    <scope>IDENTIFICATION</scope>
    <source>
        <strain evidence="12">TTRI</strain>
    </source>
</reference>
<dbReference type="GO" id="GO:0052621">
    <property type="term" value="F:diguanylate cyclase activity"/>
    <property type="evidence" value="ECO:0007669"/>
    <property type="project" value="TreeGrafter"/>
</dbReference>
<feature type="transmembrane region" description="Helical" evidence="9">
    <location>
        <begin position="910"/>
        <end position="930"/>
    </location>
</feature>
<evidence type="ECO:0000259" key="11">
    <source>
        <dbReference type="PROSITE" id="PS50887"/>
    </source>
</evidence>
<organism evidence="12 13">
    <name type="scientific">Glossina austeni</name>
    <name type="common">Savannah tsetse fly</name>
    <dbReference type="NCBI Taxonomy" id="7395"/>
    <lineage>
        <taxon>Eukaryota</taxon>
        <taxon>Metazoa</taxon>
        <taxon>Ecdysozoa</taxon>
        <taxon>Arthropoda</taxon>
        <taxon>Hexapoda</taxon>
        <taxon>Insecta</taxon>
        <taxon>Pterygota</taxon>
        <taxon>Neoptera</taxon>
        <taxon>Endopterygota</taxon>
        <taxon>Diptera</taxon>
        <taxon>Brachycera</taxon>
        <taxon>Muscomorpha</taxon>
        <taxon>Hippoboscoidea</taxon>
        <taxon>Glossinidae</taxon>
        <taxon>Glossina</taxon>
    </lineage>
</organism>
<dbReference type="SMART" id="SM00448">
    <property type="entry name" value="REC"/>
    <property type="match status" value="2"/>
</dbReference>
<proteinExistence type="inferred from homology"/>
<evidence type="ECO:0008006" key="14">
    <source>
        <dbReference type="Google" id="ProtNLM"/>
    </source>
</evidence>
<dbReference type="InterPro" id="IPR001789">
    <property type="entry name" value="Sig_transdc_resp-reg_receiver"/>
</dbReference>
<keyword evidence="7" id="KW-0456">Lyase</keyword>
<dbReference type="SUPFAM" id="SSF55073">
    <property type="entry name" value="Nucleotide cyclase"/>
    <property type="match status" value="1"/>
</dbReference>
<feature type="transmembrane region" description="Helical" evidence="9">
    <location>
        <begin position="871"/>
        <end position="895"/>
    </location>
</feature>
<dbReference type="InterPro" id="IPR029787">
    <property type="entry name" value="Nucleotide_cyclase"/>
</dbReference>
<feature type="modified residue" description="4-aspartylphosphate" evidence="8">
    <location>
        <position position="207"/>
    </location>
</feature>
<dbReference type="PROSITE" id="PS50110">
    <property type="entry name" value="RESPONSE_REGULATORY"/>
    <property type="match status" value="2"/>
</dbReference>
<dbReference type="CDD" id="cd01949">
    <property type="entry name" value="GGDEF"/>
    <property type="match status" value="1"/>
</dbReference>
<dbReference type="InterPro" id="IPR050469">
    <property type="entry name" value="Diguanylate_Cyclase"/>
</dbReference>
<comment type="subcellular location">
    <subcellularLocation>
        <location evidence="1">Membrane</location>
        <topology evidence="1">Multi-pass membrane protein</topology>
    </subcellularLocation>
</comment>
<feature type="transmembrane region" description="Helical" evidence="9">
    <location>
        <begin position="937"/>
        <end position="958"/>
    </location>
</feature>
<comment type="similarity">
    <text evidence="2">Belongs to the ribonucleoside diphosphate reductase small chain family.</text>
</comment>
<dbReference type="FunFam" id="3.30.70.270:FF:000001">
    <property type="entry name" value="Diguanylate cyclase domain protein"/>
    <property type="match status" value="1"/>
</dbReference>
<dbReference type="GO" id="GO:0000160">
    <property type="term" value="P:phosphorelay signal transduction system"/>
    <property type="evidence" value="ECO:0007669"/>
    <property type="project" value="InterPro"/>
</dbReference>
<dbReference type="NCBIfam" id="TIGR03725">
    <property type="entry name" value="T6A_YeaZ"/>
    <property type="match status" value="1"/>
</dbReference>
<dbReference type="InterPro" id="IPR043128">
    <property type="entry name" value="Rev_trsase/Diguanyl_cyclase"/>
</dbReference>
<dbReference type="InterPro" id="IPR011006">
    <property type="entry name" value="CheY-like_superfamily"/>
</dbReference>
<evidence type="ECO:0000256" key="9">
    <source>
        <dbReference type="SAM" id="Phobius"/>
    </source>
</evidence>
<dbReference type="GO" id="GO:0005886">
    <property type="term" value="C:plasma membrane"/>
    <property type="evidence" value="ECO:0007669"/>
    <property type="project" value="TreeGrafter"/>
</dbReference>
<dbReference type="InterPro" id="IPR000905">
    <property type="entry name" value="Gcp-like_dom"/>
</dbReference>
<dbReference type="CDD" id="cd01049">
    <property type="entry name" value="RNRR2"/>
    <property type="match status" value="1"/>
</dbReference>
<sequence>MTAKILVVDDVLCNVKLLEARLKAEYYTVIVAYDGEEAMDLVAKQQPDIILLDIMMPKMNGFEVCKELKNDPLTTHIPIIMVTALHDAHDRVQGINAGADDFLTKPIDETALSARIKSLTRLKMIIDELRLRGETNAEIGGVAGNSIMDYSNQIFDANILVVDEDVFQAEQIYNVLKHRFRSIKILSDPVEALKVGIKNNYDLIISDMQFSKTDGLRLCSEFRSKVETRYTPILILSEDYDKNNLVKALDVGANDYLTVPLDEGELIARVNSQVKRKRYQDALRMNLFNNAEMSIKDPLTNCYNRRYFDAHLRNIVKDSLEKDRRLSLMILDIDYFKMVNDSFGHSAGDELLKQVQKRISENIRVTDLLARFGGEEFVVVMPDTNVSDAYTIAERIRKIIAKEPFILADKNTTHNITVSIGIAEMQGSDLDDIKKFIVQNNRCLMSLLEADPIYKPFNYPWAYDAWLQQQRIHWIPEEVPLADDVKDWKTKLSNVEKNLLTQIFRFFTQADIEVNNCYMRHYSNIFKPTEICMMLASFSNMETIHIAAYSYLLDTIGMPESEYQAFLKYDAMRKKYEYMLEFEESKKHDKKHVAKTLAVFGAFTEGLQLFASFAILLNFQRFGKMKGMGQIIAWSARDETLHTNSIIMLFNTFIKENNEIWDEEFKEELYSACRTIVELEDEFIKLAFDFGDVEGLSAEEVRNYIRYVANRRLMQLGLESIYDVNDNPIPWLDEILNGVEHTNFFENRVTEYSRAATQGTWEEAFTENDTNNSSVNNLKQSAIKFILLLIIMIFLSNLASSLIAYSVGHFIIQNTYSIQDITYEETIVPLWSFRLPVLLSNFHALACGFVSSIVVSTLLPKKSKELSNKMLDLTLFVLKTFLTPIIPIFVLGLALKMQHDQVLSIIFKDYSIIFIIIASATYFYVFLLYGAANSFKITSWIASIGNMIPAFITAMSTMSSNATMPLTLEGSKKNVKQPDIASSVIPITASFHLVAIDTVGTGSSIAIVDYDGNCFVERDSASNNHVESFFQILNTLFDKHNYNYDKIDHLVVVVGPGSFTGIRVGISAAQGINLATNKPLYGVSALEVQAYTISLLCTNSKKNIRAIIKNAQGFYTQLFDFNLLPLSGPTAARDPGHATSSTHMDCNLNASHAGLLVHYRLKNKQKLNEVEALYLNEPQYMKSL</sequence>
<keyword evidence="4 9" id="KW-0812">Transmembrane</keyword>
<evidence type="ECO:0000313" key="12">
    <source>
        <dbReference type="EnsemblMetazoa" id="GAUT039688-PA"/>
    </source>
</evidence>
<protein>
    <recommendedName>
        <fullName evidence="14">Response regulatory domain-containing protein</fullName>
    </recommendedName>
</protein>
<evidence type="ECO:0000313" key="13">
    <source>
        <dbReference type="Proteomes" id="UP000078200"/>
    </source>
</evidence>
<evidence type="ECO:0000256" key="7">
    <source>
        <dbReference type="ARBA" id="ARBA00023239"/>
    </source>
</evidence>
<dbReference type="Gene3D" id="3.30.70.270">
    <property type="match status" value="1"/>
</dbReference>
<evidence type="ECO:0000256" key="1">
    <source>
        <dbReference type="ARBA" id="ARBA00004141"/>
    </source>
</evidence>
<dbReference type="PROSITE" id="PS50887">
    <property type="entry name" value="GGDEF"/>
    <property type="match status" value="1"/>
</dbReference>
<dbReference type="InterPro" id="IPR009078">
    <property type="entry name" value="Ferritin-like_SF"/>
</dbReference>
<dbReference type="EnsemblMetazoa" id="GAUT039688-RA">
    <property type="protein sequence ID" value="GAUT039688-PA"/>
    <property type="gene ID" value="GAUT039688"/>
</dbReference>
<evidence type="ECO:0000256" key="2">
    <source>
        <dbReference type="ARBA" id="ARBA00009303"/>
    </source>
</evidence>
<dbReference type="SUPFAM" id="SSF47240">
    <property type="entry name" value="Ferritin-like"/>
    <property type="match status" value="1"/>
</dbReference>